<dbReference type="AlphaFoldDB" id="A0A1H9BRZ8"/>
<keyword evidence="4" id="KW-1185">Reference proteome</keyword>
<protein>
    <submittedName>
        <fullName evidence="3">Uncharacterized protein</fullName>
    </submittedName>
</protein>
<proteinExistence type="predicted"/>
<keyword evidence="2" id="KW-0812">Transmembrane</keyword>
<name>A0A1H9BRZ8_9PSEU</name>
<dbReference type="Proteomes" id="UP000199503">
    <property type="component" value="Unassembled WGS sequence"/>
</dbReference>
<feature type="transmembrane region" description="Helical" evidence="2">
    <location>
        <begin position="82"/>
        <end position="103"/>
    </location>
</feature>
<evidence type="ECO:0000313" key="4">
    <source>
        <dbReference type="Proteomes" id="UP000199503"/>
    </source>
</evidence>
<evidence type="ECO:0000313" key="3">
    <source>
        <dbReference type="EMBL" id="SEP91597.1"/>
    </source>
</evidence>
<reference evidence="4" key="1">
    <citation type="submission" date="2016-10" db="EMBL/GenBank/DDBJ databases">
        <authorList>
            <person name="Varghese N."/>
            <person name="Submissions S."/>
        </authorList>
    </citation>
    <scope>NUCLEOTIDE SEQUENCE [LARGE SCALE GENOMIC DNA]</scope>
    <source>
        <strain evidence="4">DSM 44437</strain>
    </source>
</reference>
<feature type="region of interest" description="Disordered" evidence="1">
    <location>
        <begin position="285"/>
        <end position="305"/>
    </location>
</feature>
<gene>
    <name evidence="3" type="ORF">SAMN04488000_101650</name>
</gene>
<feature type="transmembrane region" description="Helical" evidence="2">
    <location>
        <begin position="43"/>
        <end position="62"/>
    </location>
</feature>
<feature type="transmembrane region" description="Helical" evidence="2">
    <location>
        <begin position="178"/>
        <end position="198"/>
    </location>
</feature>
<sequence>MTSRKRRSVKHRPLADNSKAVNNQAPASLNDAPKRLEFDYGSWVPTLITVVPVVIATLKILSLAHWDYTLVPVVLRALDIGAVALAVLLTSSPLFCASVLYFLPRLVRLGQVHMLVGAAIGLAISLWTLFAVPVAYAAFLAPTSIFVTGTLWRHVPGIAERRQADAGPTTAIGYVSSILGKSLISVAVIYTVFAVYIYPNGAGSWLPVEVIEKTDKSKIVAYVLEAGDHDLTAMPLSSDDPMIIRQDDVARRTLCRLARPSWRKQALTMPLLRFSERPMRGTVMPTCDDLVPSRDPGRVTGPDAE</sequence>
<organism evidence="3 4">
    <name type="scientific">Lentzea albida</name>
    <dbReference type="NCBI Taxonomy" id="65499"/>
    <lineage>
        <taxon>Bacteria</taxon>
        <taxon>Bacillati</taxon>
        <taxon>Actinomycetota</taxon>
        <taxon>Actinomycetes</taxon>
        <taxon>Pseudonocardiales</taxon>
        <taxon>Pseudonocardiaceae</taxon>
        <taxon>Lentzea</taxon>
    </lineage>
</organism>
<evidence type="ECO:0000256" key="1">
    <source>
        <dbReference type="SAM" id="MobiDB-lite"/>
    </source>
</evidence>
<accession>A0A1H9BRZ8</accession>
<keyword evidence="2" id="KW-0472">Membrane</keyword>
<evidence type="ECO:0000256" key="2">
    <source>
        <dbReference type="SAM" id="Phobius"/>
    </source>
</evidence>
<feature type="transmembrane region" description="Helical" evidence="2">
    <location>
        <begin position="115"/>
        <end position="139"/>
    </location>
</feature>
<dbReference type="EMBL" id="FOFV01000001">
    <property type="protein sequence ID" value="SEP91597.1"/>
    <property type="molecule type" value="Genomic_DNA"/>
</dbReference>
<keyword evidence="2" id="KW-1133">Transmembrane helix</keyword>